<feature type="domain" description="KAP NTPase" evidence="1">
    <location>
        <begin position="96"/>
        <end position="236"/>
    </location>
</feature>
<proteinExistence type="predicted"/>
<reference evidence="2 3" key="1">
    <citation type="submission" date="2017-09" db="EMBL/GenBank/DDBJ databases">
        <title>Genomics of the genus Arcobacter.</title>
        <authorList>
            <person name="Perez-Cataluna A."/>
            <person name="Figueras M.J."/>
            <person name="Salas-Masso N."/>
        </authorList>
    </citation>
    <scope>NUCLEOTIDE SEQUENCE [LARGE SCALE GENOMIC DNA]</scope>
    <source>
        <strain evidence="2 3">DSM 18005</strain>
    </source>
</reference>
<dbReference type="KEGG" id="ahs:AHALO_1210"/>
<dbReference type="Proteomes" id="UP000233248">
    <property type="component" value="Unassembled WGS sequence"/>
</dbReference>
<evidence type="ECO:0000313" key="3">
    <source>
        <dbReference type="Proteomes" id="UP000233248"/>
    </source>
</evidence>
<dbReference type="Gene3D" id="3.40.50.300">
    <property type="entry name" value="P-loop containing nucleotide triphosphate hydrolases"/>
    <property type="match status" value="1"/>
</dbReference>
<evidence type="ECO:0000259" key="1">
    <source>
        <dbReference type="Pfam" id="PF07693"/>
    </source>
</evidence>
<dbReference type="RefSeq" id="WP_101183823.1">
    <property type="nucleotide sequence ID" value="NZ_CP031218.1"/>
</dbReference>
<dbReference type="EMBL" id="NXIF01000011">
    <property type="protein sequence ID" value="PKI81645.1"/>
    <property type="molecule type" value="Genomic_DNA"/>
</dbReference>
<organism evidence="2 3">
    <name type="scientific">Malaciobacter halophilus</name>
    <dbReference type="NCBI Taxonomy" id="197482"/>
    <lineage>
        <taxon>Bacteria</taxon>
        <taxon>Pseudomonadati</taxon>
        <taxon>Campylobacterota</taxon>
        <taxon>Epsilonproteobacteria</taxon>
        <taxon>Campylobacterales</taxon>
        <taxon>Arcobacteraceae</taxon>
        <taxon>Malaciobacter</taxon>
    </lineage>
</organism>
<dbReference type="InterPro" id="IPR011646">
    <property type="entry name" value="KAP_P-loop"/>
</dbReference>
<dbReference type="Pfam" id="PF07693">
    <property type="entry name" value="KAP_NTPase"/>
    <property type="match status" value="2"/>
</dbReference>
<feature type="domain" description="KAP NTPase" evidence="1">
    <location>
        <begin position="18"/>
        <end position="84"/>
    </location>
</feature>
<dbReference type="OrthoDB" id="88903at2"/>
<evidence type="ECO:0000313" key="2">
    <source>
        <dbReference type="EMBL" id="PKI81645.1"/>
    </source>
</evidence>
<gene>
    <name evidence="2" type="ORF">CP960_03380</name>
</gene>
<comment type="caution">
    <text evidence="2">The sequence shown here is derived from an EMBL/GenBank/DDBJ whole genome shotgun (WGS) entry which is preliminary data.</text>
</comment>
<keyword evidence="3" id="KW-1185">Reference proteome</keyword>
<protein>
    <recommendedName>
        <fullName evidence="1">KAP NTPase domain-containing protein</fullName>
    </recommendedName>
</protein>
<dbReference type="InterPro" id="IPR027417">
    <property type="entry name" value="P-loop_NTPase"/>
</dbReference>
<accession>A0A2N1J506</accession>
<sequence length="605" mass="71963">MPNKHIDEFLDYYTKLPNPQYAVLLKGKWGSGKTHFINKYKKNLDKNKQKYIYVSLYGVTSYDEIETKFLQATNPEIFNEKTIYVSKLANALISEKIRGSLKEIKKSLSSLNAKKRVLIFDDIERCSLKIVDLLGYINNFVEHQNYKVILIANEEELNKTKKYKKIKEKLVGKTFEFKTRPNEAYDSFLTELENDKSVKENILEKEKSNILELFEKSGSNNLRFLRQNLLDFERFHDEVLIEHYKKEEIIKDILYWFFLFSFEIRQGNNEVLDLLNDEQNSNFLSLFSFKKKEELSSFSKYRLDDNSNVIIPIGQWKEILINSNIQKESINEALKNSKYYINDNTSSWKKLSYFHNLTDDEFEVLLKDVFKKFKSNEYKDYKCFKLVASMLLYFQEKELLVIEFEKLFDLAKKNFKLLFDEGIICIEDIYIIENVDFSDSYENIAYFECGNFEKLKNHVNEVLEEKKILKQKEDSKKIILAIKEKNRQLVLDLLDGMNNRGKIDYRYKPILNKINIDELFNALIKADGLTMHYFGGILKDRYYQGKEILFEEDIFLKKLLKKSEKYIKENKGKLSTYNLNEQIIKNLKIALSKIEEIKKLNNRRL</sequence>
<name>A0A2N1J506_9BACT</name>
<dbReference type="SUPFAM" id="SSF52540">
    <property type="entry name" value="P-loop containing nucleoside triphosphate hydrolases"/>
    <property type="match status" value="1"/>
</dbReference>
<dbReference type="AlphaFoldDB" id="A0A2N1J506"/>